<evidence type="ECO:0000259" key="3">
    <source>
        <dbReference type="PROSITE" id="PS01180"/>
    </source>
</evidence>
<keyword evidence="5" id="KW-1185">Reference proteome</keyword>
<evidence type="ECO:0000256" key="1">
    <source>
        <dbReference type="ARBA" id="ARBA00023157"/>
    </source>
</evidence>
<proteinExistence type="predicted"/>
<name>A0A7L2ZKE1_9PASE</name>
<reference evidence="4 5" key="1">
    <citation type="submission" date="2019-09" db="EMBL/GenBank/DDBJ databases">
        <title>Bird 10,000 Genomes (B10K) Project - Family phase.</title>
        <authorList>
            <person name="Zhang G."/>
        </authorList>
    </citation>
    <scope>NUCLEOTIDE SEQUENCE [LARGE SCALE GENOMIC DNA]</scope>
    <source>
        <strain evidence="4">B10K-DU-012-46</strain>
    </source>
</reference>
<dbReference type="PROSITE" id="PS01180">
    <property type="entry name" value="CUB"/>
    <property type="match status" value="1"/>
</dbReference>
<sequence>GRALLPSLRAPLLLGSRGAEPGPPLPHCLWLLSVSGGARPCPQSGRNCPRIGLTLQPDGEQLCQGSFVYAFDGIPALLDGGGVQGDPTLIGALCGGGTSHSLSLEAKSG</sequence>
<evidence type="ECO:0000313" key="4">
    <source>
        <dbReference type="EMBL" id="NXT07434.1"/>
    </source>
</evidence>
<dbReference type="InterPro" id="IPR000859">
    <property type="entry name" value="CUB_dom"/>
</dbReference>
<dbReference type="AlphaFoldDB" id="A0A7L2ZKE1"/>
<dbReference type="Proteomes" id="UP000553798">
    <property type="component" value="Unassembled WGS sequence"/>
</dbReference>
<organism evidence="4 5">
    <name type="scientific">Prunella fulvescens</name>
    <name type="common">Brown accentor</name>
    <dbReference type="NCBI Taxonomy" id="670355"/>
    <lineage>
        <taxon>Eukaryota</taxon>
        <taxon>Metazoa</taxon>
        <taxon>Chordata</taxon>
        <taxon>Craniata</taxon>
        <taxon>Vertebrata</taxon>
        <taxon>Euteleostomi</taxon>
        <taxon>Archelosauria</taxon>
        <taxon>Archosauria</taxon>
        <taxon>Dinosauria</taxon>
        <taxon>Saurischia</taxon>
        <taxon>Theropoda</taxon>
        <taxon>Coelurosauria</taxon>
        <taxon>Aves</taxon>
        <taxon>Neognathae</taxon>
        <taxon>Neoaves</taxon>
        <taxon>Telluraves</taxon>
        <taxon>Australaves</taxon>
        <taxon>Passeriformes</taxon>
        <taxon>Passeroidea</taxon>
        <taxon>Prunellidae</taxon>
        <taxon>Prunella</taxon>
    </lineage>
</organism>
<comment type="caution">
    <text evidence="4">The sequence shown here is derived from an EMBL/GenBank/DDBJ whole genome shotgun (WGS) entry which is preliminary data.</text>
</comment>
<feature type="non-terminal residue" evidence="4">
    <location>
        <position position="109"/>
    </location>
</feature>
<comment type="caution">
    <text evidence="2">Lacks conserved residue(s) required for the propagation of feature annotation.</text>
</comment>
<dbReference type="EMBL" id="VZTP01012409">
    <property type="protein sequence ID" value="NXT07434.1"/>
    <property type="molecule type" value="Genomic_DNA"/>
</dbReference>
<protein>
    <submittedName>
        <fullName evidence="4">MEGF8 protein</fullName>
    </submittedName>
</protein>
<feature type="domain" description="CUB" evidence="3">
    <location>
        <begin position="1"/>
        <end position="109"/>
    </location>
</feature>
<gene>
    <name evidence="4" type="primary">Megf8</name>
    <name evidence="4" type="ORF">PRUFUL_R14283</name>
</gene>
<accession>A0A7L2ZKE1</accession>
<feature type="non-terminal residue" evidence="4">
    <location>
        <position position="1"/>
    </location>
</feature>
<keyword evidence="1" id="KW-1015">Disulfide bond</keyword>
<evidence type="ECO:0000313" key="5">
    <source>
        <dbReference type="Proteomes" id="UP000553798"/>
    </source>
</evidence>
<evidence type="ECO:0000256" key="2">
    <source>
        <dbReference type="PROSITE-ProRule" id="PRU00059"/>
    </source>
</evidence>